<dbReference type="Proteomes" id="UP000001868">
    <property type="component" value="Plasmid pHLK1"/>
</dbReference>
<keyword evidence="9" id="KW-1185">Reference proteome</keyword>
<dbReference type="Pfam" id="PF00027">
    <property type="entry name" value="cNMP_binding"/>
    <property type="match status" value="1"/>
</dbReference>
<dbReference type="GO" id="GO:0003700">
    <property type="term" value="F:DNA-binding transcription factor activity"/>
    <property type="evidence" value="ECO:0007669"/>
    <property type="project" value="TreeGrafter"/>
</dbReference>
<feature type="domain" description="Cyclic nucleotide-binding" evidence="5">
    <location>
        <begin position="44"/>
        <end position="123"/>
    </location>
</feature>
<keyword evidence="1" id="KW-0805">Transcription regulation</keyword>
<dbReference type="InterPro" id="IPR036388">
    <property type="entry name" value="WH-like_DNA-bd_sf"/>
</dbReference>
<accession>B4RIS9</accession>
<reference evidence="8 9" key="1">
    <citation type="journal article" date="2008" name="BMC Genomics">
        <title>Complete genome of Phenylobacterium zucineum - a novel facultative intracellular bacterium isolated from human erythroleukemia cell line K562.</title>
        <authorList>
            <person name="Luo Y."/>
            <person name="Xu X."/>
            <person name="Ding Z."/>
            <person name="Liu Z."/>
            <person name="Zhang B."/>
            <person name="Yan Z."/>
            <person name="Sun J."/>
            <person name="Hu S."/>
            <person name="Hu X."/>
        </authorList>
    </citation>
    <scope>NUCLEOTIDE SEQUENCE [LARGE SCALE GENOMIC DNA]</scope>
    <source>
        <strain evidence="9">HLK1</strain>
        <plasmid evidence="9">Plasmid pHLK1</plasmid>
    </source>
</reference>
<dbReference type="PROSITE" id="PS50943">
    <property type="entry name" value="HTH_CROC1"/>
    <property type="match status" value="1"/>
</dbReference>
<evidence type="ECO:0000256" key="3">
    <source>
        <dbReference type="ARBA" id="ARBA00023163"/>
    </source>
</evidence>
<dbReference type="InterPro" id="IPR014710">
    <property type="entry name" value="RmlC-like_jellyroll"/>
</dbReference>
<dbReference type="InterPro" id="IPR050397">
    <property type="entry name" value="Env_Response_Regulators"/>
</dbReference>
<dbReference type="EMBL" id="CP000748">
    <property type="protein sequence ID" value="ACG80254.1"/>
    <property type="molecule type" value="Genomic_DNA"/>
</dbReference>
<evidence type="ECO:0000259" key="7">
    <source>
        <dbReference type="PROSITE" id="PS51063"/>
    </source>
</evidence>
<dbReference type="PROSITE" id="PS50042">
    <property type="entry name" value="CNMP_BINDING_3"/>
    <property type="match status" value="1"/>
</dbReference>
<dbReference type="Gene3D" id="1.10.10.10">
    <property type="entry name" value="Winged helix-like DNA-binding domain superfamily/Winged helix DNA-binding domain"/>
    <property type="match status" value="1"/>
</dbReference>
<dbReference type="InterPro" id="IPR001387">
    <property type="entry name" value="Cro/C1-type_HTH"/>
</dbReference>
<dbReference type="HOGENOM" id="CLU_075053_3_4_5"/>
<dbReference type="KEGG" id="pzu:PHZ_p0312"/>
<dbReference type="InterPro" id="IPR000595">
    <property type="entry name" value="cNMP-bd_dom"/>
</dbReference>
<dbReference type="AlphaFoldDB" id="B4RIS9"/>
<dbReference type="CDD" id="cd00038">
    <property type="entry name" value="CAP_ED"/>
    <property type="match status" value="1"/>
</dbReference>
<dbReference type="PANTHER" id="PTHR24567:SF74">
    <property type="entry name" value="HTH-TYPE TRANSCRIPTIONAL REGULATOR ARCR"/>
    <property type="match status" value="1"/>
</dbReference>
<gene>
    <name evidence="8" type="ordered locus">PHZ_p0312</name>
</gene>
<dbReference type="SUPFAM" id="SSF46785">
    <property type="entry name" value="Winged helix' DNA-binding domain"/>
    <property type="match status" value="1"/>
</dbReference>
<dbReference type="InterPro" id="IPR036390">
    <property type="entry name" value="WH_DNA-bd_sf"/>
</dbReference>
<dbReference type="Pfam" id="PF13545">
    <property type="entry name" value="HTH_Crp_2"/>
    <property type="match status" value="1"/>
</dbReference>
<dbReference type="GO" id="GO:0003677">
    <property type="term" value="F:DNA binding"/>
    <property type="evidence" value="ECO:0007669"/>
    <property type="project" value="UniProtKB-KW"/>
</dbReference>
<dbReference type="SMART" id="SM00419">
    <property type="entry name" value="HTH_CRP"/>
    <property type="match status" value="1"/>
</dbReference>
<dbReference type="PROSITE" id="PS51063">
    <property type="entry name" value="HTH_CRP_2"/>
    <property type="match status" value="1"/>
</dbReference>
<geneLocation type="plasmid" evidence="9">
    <name>pHLK1</name>
</geneLocation>
<dbReference type="Gene3D" id="2.60.120.10">
    <property type="entry name" value="Jelly Rolls"/>
    <property type="match status" value="1"/>
</dbReference>
<evidence type="ECO:0000313" key="8">
    <source>
        <dbReference type="EMBL" id="ACG80254.1"/>
    </source>
</evidence>
<keyword evidence="3" id="KW-0804">Transcription</keyword>
<dbReference type="eggNOG" id="COG0664">
    <property type="taxonomic scope" value="Bacteria"/>
</dbReference>
<evidence type="ECO:0000256" key="1">
    <source>
        <dbReference type="ARBA" id="ARBA00023015"/>
    </source>
</evidence>
<dbReference type="InterPro" id="IPR012318">
    <property type="entry name" value="HTH_CRP"/>
</dbReference>
<keyword evidence="8" id="KW-0614">Plasmid</keyword>
<feature type="domain" description="HTH cro/C1-type" evidence="6">
    <location>
        <begin position="183"/>
        <end position="202"/>
    </location>
</feature>
<evidence type="ECO:0000256" key="2">
    <source>
        <dbReference type="ARBA" id="ARBA00023125"/>
    </source>
</evidence>
<dbReference type="GO" id="GO:0005829">
    <property type="term" value="C:cytosol"/>
    <property type="evidence" value="ECO:0007669"/>
    <property type="project" value="TreeGrafter"/>
</dbReference>
<organism evidence="8 9">
    <name type="scientific">Phenylobacterium zucineum (strain HLK1)</name>
    <dbReference type="NCBI Taxonomy" id="450851"/>
    <lineage>
        <taxon>Bacteria</taxon>
        <taxon>Pseudomonadati</taxon>
        <taxon>Pseudomonadota</taxon>
        <taxon>Alphaproteobacteria</taxon>
        <taxon>Caulobacterales</taxon>
        <taxon>Caulobacteraceae</taxon>
        <taxon>Phenylobacterium</taxon>
    </lineage>
</organism>
<dbReference type="SUPFAM" id="SSF51206">
    <property type="entry name" value="cAMP-binding domain-like"/>
    <property type="match status" value="1"/>
</dbReference>
<dbReference type="InterPro" id="IPR018490">
    <property type="entry name" value="cNMP-bd_dom_sf"/>
</dbReference>
<evidence type="ECO:0000259" key="5">
    <source>
        <dbReference type="PROSITE" id="PS50042"/>
    </source>
</evidence>
<protein>
    <submittedName>
        <fullName evidence="8">Transcriptional regulator(CAMP-binding)</fullName>
    </submittedName>
</protein>
<evidence type="ECO:0000256" key="4">
    <source>
        <dbReference type="SAM" id="MobiDB-lite"/>
    </source>
</evidence>
<sequence length="231" mass="25243">MASKRRRPRAEEHMNPGPMPMGALNAELDAHLRARARRQRLGRGEVLFLRGSAPDALYCVDVGVVRLCVTSSSGREAVLGLVTPGHWFGEASLFTGEPRSHDALAVVDSELLAVPAAALHELVDGRPAYLLQFLRLMGLRYRSTLERLDDAALQPLPVRLARKLLEMSRSDATATAGDGVLQISQEDLAHALGVSRQSINRILKRWEAAGVLQVNYRSLVLLKPEALGFVA</sequence>
<dbReference type="SMART" id="SM00100">
    <property type="entry name" value="cNMP"/>
    <property type="match status" value="1"/>
</dbReference>
<evidence type="ECO:0000313" key="9">
    <source>
        <dbReference type="Proteomes" id="UP000001868"/>
    </source>
</evidence>
<dbReference type="PANTHER" id="PTHR24567">
    <property type="entry name" value="CRP FAMILY TRANSCRIPTIONAL REGULATORY PROTEIN"/>
    <property type="match status" value="1"/>
</dbReference>
<keyword evidence="2" id="KW-0238">DNA-binding</keyword>
<evidence type="ECO:0000259" key="6">
    <source>
        <dbReference type="PROSITE" id="PS50943"/>
    </source>
</evidence>
<name>B4RIS9_PHEZH</name>
<feature type="domain" description="HTH crp-type" evidence="7">
    <location>
        <begin position="154"/>
        <end position="225"/>
    </location>
</feature>
<proteinExistence type="predicted"/>
<feature type="region of interest" description="Disordered" evidence="4">
    <location>
        <begin position="1"/>
        <end position="22"/>
    </location>
</feature>